<protein>
    <submittedName>
        <fullName evidence="2">Uncharacterized protein</fullName>
    </submittedName>
</protein>
<evidence type="ECO:0000313" key="2">
    <source>
        <dbReference type="EMBL" id="MDU0111826.1"/>
    </source>
</evidence>
<keyword evidence="1" id="KW-0732">Signal</keyword>
<dbReference type="RefSeq" id="WP_315945713.1">
    <property type="nucleotide sequence ID" value="NZ_JAWCUA010000001.1"/>
</dbReference>
<accession>A0ABU3QWM0</accession>
<reference evidence="2 3" key="1">
    <citation type="submission" date="2023-10" db="EMBL/GenBank/DDBJ databases">
        <title>Psychrosphaera aquimaarina strain SW33 isolated from seawater.</title>
        <authorList>
            <person name="Bayburt H."/>
            <person name="Kim J.M."/>
            <person name="Choi B.J."/>
            <person name="Jeon C.O."/>
        </authorList>
    </citation>
    <scope>NUCLEOTIDE SEQUENCE [LARGE SCALE GENOMIC DNA]</scope>
    <source>
        <strain evidence="2 3">KCTC 52743</strain>
    </source>
</reference>
<feature type="signal peptide" evidence="1">
    <location>
        <begin position="1"/>
        <end position="18"/>
    </location>
</feature>
<proteinExistence type="predicted"/>
<feature type="chain" id="PRO_5046629358" evidence="1">
    <location>
        <begin position="19"/>
        <end position="213"/>
    </location>
</feature>
<evidence type="ECO:0000313" key="3">
    <source>
        <dbReference type="Proteomes" id="UP001257914"/>
    </source>
</evidence>
<sequence length="213" mass="24369">MRWLLILLLFTVSTSALTQKNLVFASINHPTVIDYYEPLLRSIYAELGINLDFVYISGERSEVSLQSGLIDGALAYSEANLASVENMIVVEPPLITVKQYLLCQQGLDCTPSVLEDPENTIFMASVVKKSQNLEIKASIETMTSITVLEKLFTHNRIKYMIYPFSSERNDVNLVFAKAERFFLYEEKGFHVLNIKHKELEEKVQKQLIKKLKD</sequence>
<dbReference type="EMBL" id="JAWCUA010000001">
    <property type="protein sequence ID" value="MDU0111826.1"/>
    <property type="molecule type" value="Genomic_DNA"/>
</dbReference>
<comment type="caution">
    <text evidence="2">The sequence shown here is derived from an EMBL/GenBank/DDBJ whole genome shotgun (WGS) entry which is preliminary data.</text>
</comment>
<dbReference type="Proteomes" id="UP001257914">
    <property type="component" value="Unassembled WGS sequence"/>
</dbReference>
<keyword evidence="3" id="KW-1185">Reference proteome</keyword>
<gene>
    <name evidence="2" type="ORF">RT723_02130</name>
</gene>
<name>A0ABU3QWM0_9GAMM</name>
<organism evidence="2 3">
    <name type="scientific">Psychrosphaera aquimarina</name>
    <dbReference type="NCBI Taxonomy" id="2044854"/>
    <lineage>
        <taxon>Bacteria</taxon>
        <taxon>Pseudomonadati</taxon>
        <taxon>Pseudomonadota</taxon>
        <taxon>Gammaproteobacteria</taxon>
        <taxon>Alteromonadales</taxon>
        <taxon>Pseudoalteromonadaceae</taxon>
        <taxon>Psychrosphaera</taxon>
    </lineage>
</organism>
<evidence type="ECO:0000256" key="1">
    <source>
        <dbReference type="SAM" id="SignalP"/>
    </source>
</evidence>